<protein>
    <recommendedName>
        <fullName evidence="4">Phosphate-binding protein</fullName>
    </recommendedName>
</protein>
<dbReference type="Proteomes" id="UP000678513">
    <property type="component" value="Chromosome"/>
</dbReference>
<keyword evidence="5" id="KW-0732">Signal</keyword>
<dbReference type="NCBIfam" id="TIGR00975">
    <property type="entry name" value="3a0107s03"/>
    <property type="match status" value="1"/>
</dbReference>
<dbReference type="EMBL" id="CP072384">
    <property type="protein sequence ID" value="QUC08662.1"/>
    <property type="molecule type" value="Genomic_DNA"/>
</dbReference>
<dbReference type="Gene3D" id="3.40.190.10">
    <property type="entry name" value="Periplasmic binding protein-like II"/>
    <property type="match status" value="2"/>
</dbReference>
<sequence>MRFHLRLRLTAALGCSALLAGCWSGSVAVQPVPGTAGTHRPGCPGGALKAEGASSQRTAMEKLIQDYTAACPGATIDYTTSGSGAGVKAFLGGGTALAGSDSPLHRMERDGVIETDRAARRCQGNAAWSLPLVFSPIAVAHNVDGVTDLNLTGELIARIFDGDITRWDDPAIAAANPGTALPDARIAVFYRADESGTTENFTRYLNAAATDIWAHDSAKKWPASRGEGKEKTAGVADAISGTPNSITYLEWGAALERDLKVARVNGVELSGQTASRTVAAAAVEEDDGGLRLGFDYSPDGNAYPLVMATYEIVCSAGGPSPGLVRDFLGMFASEEMQASLEGLGYAPLPGELRERVNGVVSAIQ</sequence>
<gene>
    <name evidence="7" type="primary">pstS</name>
    <name evidence="7" type="ORF">J5A65_02640</name>
</gene>
<keyword evidence="8" id="KW-1185">Reference proteome</keyword>
<proteinExistence type="inferred from homology"/>
<accession>A0ABX7Y644</accession>
<evidence type="ECO:0000256" key="5">
    <source>
        <dbReference type="SAM" id="SignalP"/>
    </source>
</evidence>
<evidence type="ECO:0000256" key="1">
    <source>
        <dbReference type="ARBA" id="ARBA00008725"/>
    </source>
</evidence>
<keyword evidence="3 4" id="KW-0592">Phosphate transport</keyword>
<evidence type="ECO:0000313" key="7">
    <source>
        <dbReference type="EMBL" id="QUC08662.1"/>
    </source>
</evidence>
<dbReference type="Pfam" id="PF12849">
    <property type="entry name" value="PBP_like_2"/>
    <property type="match status" value="1"/>
</dbReference>
<reference evidence="7 8" key="1">
    <citation type="submission" date="2021-03" db="EMBL/GenBank/DDBJ databases">
        <title>Human Oral Microbial Genomes.</title>
        <authorList>
            <person name="Johnston C.D."/>
            <person name="Chen T."/>
            <person name="Dewhirst F.E."/>
        </authorList>
    </citation>
    <scope>NUCLEOTIDE SEQUENCE [LARGE SCALE GENOMIC DNA]</scope>
    <source>
        <strain evidence="7 8">DSMZ 100122</strain>
    </source>
</reference>
<dbReference type="RefSeq" id="WP_212324968.1">
    <property type="nucleotide sequence ID" value="NZ_AP024463.1"/>
</dbReference>
<evidence type="ECO:0000313" key="8">
    <source>
        <dbReference type="Proteomes" id="UP000678513"/>
    </source>
</evidence>
<evidence type="ECO:0000256" key="4">
    <source>
        <dbReference type="PIRNR" id="PIRNR002756"/>
    </source>
</evidence>
<organism evidence="7 8">
    <name type="scientific">Arachnia rubra</name>
    <dbReference type="NCBI Taxonomy" id="1547448"/>
    <lineage>
        <taxon>Bacteria</taxon>
        <taxon>Bacillati</taxon>
        <taxon>Actinomycetota</taxon>
        <taxon>Actinomycetes</taxon>
        <taxon>Propionibacteriales</taxon>
        <taxon>Propionibacteriaceae</taxon>
        <taxon>Arachnia</taxon>
    </lineage>
</organism>
<evidence type="ECO:0000256" key="3">
    <source>
        <dbReference type="ARBA" id="ARBA00022592"/>
    </source>
</evidence>
<evidence type="ECO:0000259" key="6">
    <source>
        <dbReference type="Pfam" id="PF12849"/>
    </source>
</evidence>
<dbReference type="PROSITE" id="PS51257">
    <property type="entry name" value="PROKAR_LIPOPROTEIN"/>
    <property type="match status" value="1"/>
</dbReference>
<dbReference type="PANTHER" id="PTHR42996:SF1">
    <property type="entry name" value="PHOSPHATE-BINDING PROTEIN PSTS"/>
    <property type="match status" value="1"/>
</dbReference>
<dbReference type="PIRSF" id="PIRSF002756">
    <property type="entry name" value="PstS"/>
    <property type="match status" value="1"/>
</dbReference>
<dbReference type="InterPro" id="IPR005673">
    <property type="entry name" value="ABC_phos-bd_PstS"/>
</dbReference>
<dbReference type="InterPro" id="IPR024370">
    <property type="entry name" value="PBP_domain"/>
</dbReference>
<evidence type="ECO:0000256" key="2">
    <source>
        <dbReference type="ARBA" id="ARBA00022448"/>
    </source>
</evidence>
<keyword evidence="2 4" id="KW-0813">Transport</keyword>
<feature type="chain" id="PRO_5045737597" description="Phosphate-binding protein" evidence="5">
    <location>
        <begin position="21"/>
        <end position="364"/>
    </location>
</feature>
<dbReference type="PANTHER" id="PTHR42996">
    <property type="entry name" value="PHOSPHATE-BINDING PROTEIN PSTS"/>
    <property type="match status" value="1"/>
</dbReference>
<name>A0ABX7Y644_9ACTN</name>
<dbReference type="CDD" id="cd13565">
    <property type="entry name" value="PBP2_PstS"/>
    <property type="match status" value="1"/>
</dbReference>
<comment type="similarity">
    <text evidence="1 4">Belongs to the PstS family.</text>
</comment>
<dbReference type="SUPFAM" id="SSF53850">
    <property type="entry name" value="Periplasmic binding protein-like II"/>
    <property type="match status" value="1"/>
</dbReference>
<feature type="signal peptide" evidence="5">
    <location>
        <begin position="1"/>
        <end position="20"/>
    </location>
</feature>
<dbReference type="InterPro" id="IPR050962">
    <property type="entry name" value="Phosphate-bind_PstS"/>
</dbReference>
<feature type="domain" description="PBP" evidence="6">
    <location>
        <begin position="45"/>
        <end position="335"/>
    </location>
</feature>